<protein>
    <submittedName>
        <fullName evidence="1">Uncharacterized protein LOC114349075</fullName>
    </submittedName>
</protein>
<dbReference type="Gene3D" id="2.40.70.10">
    <property type="entry name" value="Acid Proteases"/>
    <property type="match status" value="1"/>
</dbReference>
<dbReference type="Pfam" id="PF13650">
    <property type="entry name" value="Asp_protease_2"/>
    <property type="match status" value="1"/>
</dbReference>
<sequence length="232" mass="24957">MSLSVNSVWLENGAAVPGEVLLSTALVQILDGNGKACTCRALLDSGSQPNLISEEVVKRLNLPRKSVELTLAGVGSKAAQVKYRCNGTVESIGVGFRKNVSFLIVPPITEMIPSQNIPTTRLNIPKHLRLADPGFHKPGKIDLLLGVDIFYELLCVGQIRLGPNLPLLQKTKLGWLVNGKMSFIGNTSNITSCNLSVVDINLIIDLSFIGNTSNITSCNLSVVDINLIIDLK</sequence>
<gene>
    <name evidence="1" type="primary">LOC114349075</name>
</gene>
<accession>A0A6P7H172</accession>
<dbReference type="RefSeq" id="XP_028155289.1">
    <property type="nucleotide sequence ID" value="XM_028299488.1"/>
</dbReference>
<organism evidence="1">
    <name type="scientific">Diabrotica virgifera virgifera</name>
    <name type="common">western corn rootworm</name>
    <dbReference type="NCBI Taxonomy" id="50390"/>
    <lineage>
        <taxon>Eukaryota</taxon>
        <taxon>Metazoa</taxon>
        <taxon>Ecdysozoa</taxon>
        <taxon>Arthropoda</taxon>
        <taxon>Hexapoda</taxon>
        <taxon>Insecta</taxon>
        <taxon>Pterygota</taxon>
        <taxon>Neoptera</taxon>
        <taxon>Endopterygota</taxon>
        <taxon>Coleoptera</taxon>
        <taxon>Polyphaga</taxon>
        <taxon>Cucujiformia</taxon>
        <taxon>Chrysomeloidea</taxon>
        <taxon>Chrysomelidae</taxon>
        <taxon>Galerucinae</taxon>
        <taxon>Diabroticina</taxon>
        <taxon>Diabroticites</taxon>
        <taxon>Diabrotica</taxon>
    </lineage>
</organism>
<dbReference type="SUPFAM" id="SSF50630">
    <property type="entry name" value="Acid proteases"/>
    <property type="match status" value="1"/>
</dbReference>
<name>A0A6P7H172_DIAVI</name>
<dbReference type="PANTHER" id="PTHR47331">
    <property type="entry name" value="PHD-TYPE DOMAIN-CONTAINING PROTEIN"/>
    <property type="match status" value="1"/>
</dbReference>
<proteinExistence type="predicted"/>
<dbReference type="PANTHER" id="PTHR47331:SF5">
    <property type="entry name" value="RIBONUCLEASE H"/>
    <property type="match status" value="1"/>
</dbReference>
<evidence type="ECO:0000313" key="1">
    <source>
        <dbReference type="RefSeq" id="XP_028155289.1"/>
    </source>
</evidence>
<dbReference type="AlphaFoldDB" id="A0A6P7H172"/>
<dbReference type="InterPro" id="IPR021109">
    <property type="entry name" value="Peptidase_aspartic_dom_sf"/>
</dbReference>
<dbReference type="InParanoid" id="A0A6P7H172"/>
<reference evidence="1" key="1">
    <citation type="submission" date="2025-08" db="UniProtKB">
        <authorList>
            <consortium name="RefSeq"/>
        </authorList>
    </citation>
    <scope>IDENTIFICATION</scope>
    <source>
        <tissue evidence="1">Whole insect</tissue>
    </source>
</reference>